<gene>
    <name evidence="2" type="ORF">CCHL11_09381</name>
</gene>
<feature type="compositionally biased region" description="Acidic residues" evidence="1">
    <location>
        <begin position="28"/>
        <end position="45"/>
    </location>
</feature>
<evidence type="ECO:0000256" key="1">
    <source>
        <dbReference type="SAM" id="MobiDB-lite"/>
    </source>
</evidence>
<dbReference type="EMBL" id="MPGH01000265">
    <property type="protein sequence ID" value="OLN81083.1"/>
    <property type="molecule type" value="Genomic_DNA"/>
</dbReference>
<reference evidence="2 3" key="1">
    <citation type="submission" date="2016-11" db="EMBL/GenBank/DDBJ databases">
        <title>Draft Genome Assembly of Colletotrichum chlorophyti a pathogen of herbaceous plants.</title>
        <authorList>
            <person name="Gan P."/>
            <person name="Narusaka M."/>
            <person name="Tsushima A."/>
            <person name="Narusaka Y."/>
            <person name="Takano Y."/>
            <person name="Shirasu K."/>
        </authorList>
    </citation>
    <scope>NUCLEOTIDE SEQUENCE [LARGE SCALE GENOMIC DNA]</scope>
    <source>
        <strain evidence="2 3">NTL11</strain>
    </source>
</reference>
<keyword evidence="3" id="KW-1185">Reference proteome</keyword>
<dbReference type="InterPro" id="IPR029063">
    <property type="entry name" value="SAM-dependent_MTases_sf"/>
</dbReference>
<organism evidence="2 3">
    <name type="scientific">Colletotrichum chlorophyti</name>
    <dbReference type="NCBI Taxonomy" id="708187"/>
    <lineage>
        <taxon>Eukaryota</taxon>
        <taxon>Fungi</taxon>
        <taxon>Dikarya</taxon>
        <taxon>Ascomycota</taxon>
        <taxon>Pezizomycotina</taxon>
        <taxon>Sordariomycetes</taxon>
        <taxon>Hypocreomycetidae</taxon>
        <taxon>Glomerellales</taxon>
        <taxon>Glomerellaceae</taxon>
        <taxon>Colletotrichum</taxon>
    </lineage>
</organism>
<name>A0A1Q8RA95_9PEZI</name>
<dbReference type="Proteomes" id="UP000186583">
    <property type="component" value="Unassembled WGS sequence"/>
</dbReference>
<protein>
    <submittedName>
        <fullName evidence="2">Uncharacterized protein</fullName>
    </submittedName>
</protein>
<dbReference type="AlphaFoldDB" id="A0A1Q8RA95"/>
<dbReference type="SUPFAM" id="SSF53335">
    <property type="entry name" value="S-adenosyl-L-methionine-dependent methyltransferases"/>
    <property type="match status" value="1"/>
</dbReference>
<feature type="compositionally biased region" description="Low complexity" evidence="1">
    <location>
        <begin position="51"/>
        <end position="61"/>
    </location>
</feature>
<comment type="caution">
    <text evidence="2">The sequence shown here is derived from an EMBL/GenBank/DDBJ whole genome shotgun (WGS) entry which is preliminary data.</text>
</comment>
<dbReference type="Gene3D" id="3.40.50.150">
    <property type="entry name" value="Vaccinia Virus protein VP39"/>
    <property type="match status" value="1"/>
</dbReference>
<sequence>MSAVNDGTHAMPASELAPAPSTELPVQDNDEVELVPEDEATDDSASELGESVASSSTSISSSIQDYRVENGRTYHKYKDGNLQHNLFLLTWDNTLGLAPPNKPNSMVKRVLDVGTGTGIWAMDFAEDHPDAEVLNALAFFKANIMF</sequence>
<feature type="region of interest" description="Disordered" evidence="1">
    <location>
        <begin position="1"/>
        <end position="61"/>
    </location>
</feature>
<evidence type="ECO:0000313" key="3">
    <source>
        <dbReference type="Proteomes" id="UP000186583"/>
    </source>
</evidence>
<dbReference type="OrthoDB" id="2013972at2759"/>
<proteinExistence type="predicted"/>
<accession>A0A1Q8RA95</accession>
<evidence type="ECO:0000313" key="2">
    <source>
        <dbReference type="EMBL" id="OLN81083.1"/>
    </source>
</evidence>